<keyword evidence="9" id="KW-0863">Zinc-finger</keyword>
<evidence type="ECO:0000259" key="16">
    <source>
        <dbReference type="PROSITE" id="PS50076"/>
    </source>
</evidence>
<evidence type="ECO:0000256" key="5">
    <source>
        <dbReference type="ARBA" id="ARBA00022553"/>
    </source>
</evidence>
<dbReference type="EMBL" id="MN994869">
    <property type="protein sequence ID" value="QIJ55574.1"/>
    <property type="molecule type" value="Genomic_DNA"/>
</dbReference>
<dbReference type="GeneID" id="80536734"/>
<protein>
    <recommendedName>
        <fullName evidence="3">Small t antigen</fullName>
    </recommendedName>
</protein>
<reference evidence="18" key="1">
    <citation type="submission" date="2020-01" db="EMBL/GenBank/DDBJ databases">
        <title>Novel DNA viruses discovered in Iberian hares (Lepus granatensis).</title>
        <authorList>
            <person name="Agueda-Pinto A."/>
            <person name="Kraberger S."/>
            <person name="Lund M.C."/>
            <person name="Gortazar C."/>
            <person name="McFadden G."/>
            <person name="Esteves P.J."/>
            <person name="Varsani A."/>
        </authorList>
    </citation>
    <scope>NUCLEOTIDE SEQUENCE</scope>
    <source>
        <strain evidence="17">Lag01_EL_poly</strain>
        <strain evidence="18">Lag10_EL_poly</strain>
    </source>
</reference>
<evidence type="ECO:0000256" key="11">
    <source>
        <dbReference type="ARBA" id="ARBA00022990"/>
    </source>
</evidence>
<evidence type="ECO:0000256" key="13">
    <source>
        <dbReference type="ARBA" id="ARBA00023159"/>
    </source>
</evidence>
<dbReference type="SUPFAM" id="SSF161240">
    <property type="entry name" value="T-antigen specific domain-like"/>
    <property type="match status" value="1"/>
</dbReference>
<organism evidence="18">
    <name type="scientific">Lepus polyomavirus 1</name>
    <dbReference type="NCBI Taxonomy" id="2716316"/>
    <lineage>
        <taxon>Viruses</taxon>
        <taxon>Monodnaviria</taxon>
        <taxon>Shotokuvirae</taxon>
        <taxon>Cossaviricota</taxon>
        <taxon>Papovaviricetes</taxon>
        <taxon>Sepolyvirales</taxon>
        <taxon>Polyomaviridae</taxon>
        <taxon>Betapolyomavirus</taxon>
        <taxon>Betapolyomavirus leporis</taxon>
    </lineage>
</organism>
<dbReference type="InterPro" id="IPR001623">
    <property type="entry name" value="DnaJ_domain"/>
</dbReference>
<evidence type="ECO:0000256" key="4">
    <source>
        <dbReference type="ARBA" id="ARBA00022518"/>
    </source>
</evidence>
<evidence type="ECO:0000256" key="14">
    <source>
        <dbReference type="ARBA" id="ARBA00023163"/>
    </source>
</evidence>
<dbReference type="EMBL" id="MN994868">
    <property type="protein sequence ID" value="QIJ55569.1"/>
    <property type="molecule type" value="Genomic_DNA"/>
</dbReference>
<keyword evidence="4" id="KW-0244">Early protein</keyword>
<dbReference type="Pfam" id="PF02380">
    <property type="entry name" value="Papo_T_antigen"/>
    <property type="match status" value="1"/>
</dbReference>
<dbReference type="Gene3D" id="1.20.120.1860">
    <property type="entry name" value="Small t-antigen, unique domain"/>
    <property type="match status" value="1"/>
</dbReference>
<dbReference type="InterPro" id="IPR036869">
    <property type="entry name" value="J_dom_sf"/>
</dbReference>
<feature type="domain" description="J" evidence="16">
    <location>
        <begin position="13"/>
        <end position="97"/>
    </location>
</feature>
<evidence type="ECO:0000256" key="9">
    <source>
        <dbReference type="ARBA" id="ARBA00022771"/>
    </source>
</evidence>
<dbReference type="GO" id="GO:0008270">
    <property type="term" value="F:zinc ion binding"/>
    <property type="evidence" value="ECO:0007669"/>
    <property type="project" value="UniProtKB-KW"/>
</dbReference>
<keyword evidence="8" id="KW-0479">Metal-binding</keyword>
<dbReference type="SMART" id="SM00271">
    <property type="entry name" value="DnaJ"/>
    <property type="match status" value="1"/>
</dbReference>
<evidence type="ECO:0000313" key="18">
    <source>
        <dbReference type="EMBL" id="QIJ55574.1"/>
    </source>
</evidence>
<dbReference type="GO" id="GO:0042025">
    <property type="term" value="C:host cell nucleus"/>
    <property type="evidence" value="ECO:0007669"/>
    <property type="project" value="UniProtKB-SubCell"/>
</dbReference>
<dbReference type="PROSITE" id="PS50076">
    <property type="entry name" value="DNAJ_2"/>
    <property type="match status" value="1"/>
</dbReference>
<keyword evidence="10" id="KW-0862">Zinc</keyword>
<keyword evidence="19" id="KW-1185">Reference proteome</keyword>
<keyword evidence="15" id="KW-1035">Host cytoplasm</keyword>
<evidence type="ECO:0000256" key="3">
    <source>
        <dbReference type="ARBA" id="ARBA00016539"/>
    </source>
</evidence>
<keyword evidence="14" id="KW-0804">Transcription</keyword>
<proteinExistence type="predicted"/>
<name>A0A6G7NP94_9POLY</name>
<evidence type="ECO:0000256" key="12">
    <source>
        <dbReference type="ARBA" id="ARBA00023015"/>
    </source>
</evidence>
<dbReference type="CDD" id="cd06257">
    <property type="entry name" value="DnaJ"/>
    <property type="match status" value="1"/>
</dbReference>
<evidence type="ECO:0000256" key="10">
    <source>
        <dbReference type="ARBA" id="ARBA00022833"/>
    </source>
</evidence>
<evidence type="ECO:0000256" key="1">
    <source>
        <dbReference type="ARBA" id="ARBA00004147"/>
    </source>
</evidence>
<dbReference type="RefSeq" id="YP_010798508.1">
    <property type="nucleotide sequence ID" value="NC_076484.1"/>
</dbReference>
<evidence type="ECO:0000313" key="19">
    <source>
        <dbReference type="Proteomes" id="UP000678233"/>
    </source>
</evidence>
<evidence type="ECO:0000313" key="17">
    <source>
        <dbReference type="EMBL" id="QIJ55569.1"/>
    </source>
</evidence>
<evidence type="ECO:0000256" key="2">
    <source>
        <dbReference type="ARBA" id="ARBA00004192"/>
    </source>
</evidence>
<keyword evidence="7" id="KW-0945">Host-virus interaction</keyword>
<evidence type="ECO:0000256" key="6">
    <source>
        <dbReference type="ARBA" id="ARBA00022562"/>
    </source>
</evidence>
<accession>A0A6G7NP94</accession>
<dbReference type="Gene3D" id="1.10.287.110">
    <property type="entry name" value="DnaJ domain"/>
    <property type="match status" value="1"/>
</dbReference>
<keyword evidence="6" id="KW-1048">Host nucleus</keyword>
<keyword evidence="5" id="KW-0597">Phosphoprotein</keyword>
<dbReference type="GO" id="GO:0030430">
    <property type="term" value="C:host cell cytoplasm"/>
    <property type="evidence" value="ECO:0007669"/>
    <property type="project" value="UniProtKB-SubCell"/>
</dbReference>
<keyword evidence="13" id="KW-0010">Activator</keyword>
<dbReference type="InterPro" id="IPR003354">
    <property type="entry name" value="Papo_T_antigen"/>
</dbReference>
<keyword evidence="12" id="KW-0805">Transcription regulation</keyword>
<sequence>MEASALNREEQKELMGLLGLDCSCWGALPVMRRAYLRKCLEYHPDKGGDEAKMKRMSELYRRVTEGLREVGPEQDWTWSTQEVSERVESSAYMERWGFCNKDLQHHTCNCLMCTLRKCHNIRKKHKRLVWLVCYCYECFRMWFGMDNVKDTYLAWKEIIAATPYCNLQIW</sequence>
<evidence type="ECO:0000256" key="8">
    <source>
        <dbReference type="ARBA" id="ARBA00022723"/>
    </source>
</evidence>
<dbReference type="SUPFAM" id="SSF46565">
    <property type="entry name" value="Chaperone J-domain"/>
    <property type="match status" value="1"/>
</dbReference>
<dbReference type="InterPro" id="IPR036092">
    <property type="entry name" value="Papo_T_antigensf"/>
</dbReference>
<evidence type="ECO:0000256" key="7">
    <source>
        <dbReference type="ARBA" id="ARBA00022581"/>
    </source>
</evidence>
<dbReference type="Proteomes" id="UP000678233">
    <property type="component" value="Segment"/>
</dbReference>
<comment type="subcellular location">
    <subcellularLocation>
        <location evidence="2">Host cytoplasm</location>
    </subcellularLocation>
    <subcellularLocation>
        <location evidence="1">Host nucleus</location>
    </subcellularLocation>
</comment>
<dbReference type="KEGG" id="vg:80536734"/>
<evidence type="ECO:0000256" key="15">
    <source>
        <dbReference type="ARBA" id="ARBA00023200"/>
    </source>
</evidence>
<keyword evidence="11" id="KW-0007">Acetylation</keyword>